<protein>
    <submittedName>
        <fullName evidence="2">Uncharacterized protein</fullName>
    </submittedName>
</protein>
<dbReference type="Proteomes" id="UP000887564">
    <property type="component" value="Unplaced"/>
</dbReference>
<accession>A0A914R6H9</accession>
<evidence type="ECO:0000313" key="1">
    <source>
        <dbReference type="Proteomes" id="UP000887564"/>
    </source>
</evidence>
<dbReference type="AlphaFoldDB" id="A0A914R6H9"/>
<organism evidence="1 2">
    <name type="scientific">Parascaris equorum</name>
    <name type="common">Equine roundworm</name>
    <dbReference type="NCBI Taxonomy" id="6256"/>
    <lineage>
        <taxon>Eukaryota</taxon>
        <taxon>Metazoa</taxon>
        <taxon>Ecdysozoa</taxon>
        <taxon>Nematoda</taxon>
        <taxon>Chromadorea</taxon>
        <taxon>Rhabditida</taxon>
        <taxon>Spirurina</taxon>
        <taxon>Ascaridomorpha</taxon>
        <taxon>Ascaridoidea</taxon>
        <taxon>Ascarididae</taxon>
        <taxon>Parascaris</taxon>
    </lineage>
</organism>
<name>A0A914R6H9_PAREQ</name>
<reference evidence="2" key="1">
    <citation type="submission" date="2022-11" db="UniProtKB">
        <authorList>
            <consortium name="WormBaseParasite"/>
        </authorList>
    </citation>
    <scope>IDENTIFICATION</scope>
</reference>
<keyword evidence="1" id="KW-1185">Reference proteome</keyword>
<sequence length="200" mass="21201">MDDDTDEATPFSVLQESNLAQEFQYRLFQNGPLDSLSLLIEALLMQLNSRLVSVQNATAALLQLVLRNGYVYTAQALAHQAALASITASNYAQNAAASRRAKVTSITERLGRPGSQTGVALARLLGQKVPLAGSARFERGLCALAALVTPPPAGRASLFDRAVQLRGVLSATGALAEAINDPVSFYKIQNLTVGGSLLDF</sequence>
<proteinExistence type="predicted"/>
<evidence type="ECO:0000313" key="2">
    <source>
        <dbReference type="WBParaSite" id="PEQ_0000223901-mRNA-1"/>
    </source>
</evidence>
<dbReference type="WBParaSite" id="PEQ_0000223901-mRNA-1">
    <property type="protein sequence ID" value="PEQ_0000223901-mRNA-1"/>
    <property type="gene ID" value="PEQ_0000223901"/>
</dbReference>